<reference evidence="10" key="1">
    <citation type="journal article" date="2020" name="Stud. Mycol.">
        <title>101 Dothideomycetes genomes: a test case for predicting lifestyles and emergence of pathogens.</title>
        <authorList>
            <person name="Haridas S."/>
            <person name="Albert R."/>
            <person name="Binder M."/>
            <person name="Bloem J."/>
            <person name="Labutti K."/>
            <person name="Salamov A."/>
            <person name="Andreopoulos B."/>
            <person name="Baker S."/>
            <person name="Barry K."/>
            <person name="Bills G."/>
            <person name="Bluhm B."/>
            <person name="Cannon C."/>
            <person name="Castanera R."/>
            <person name="Culley D."/>
            <person name="Daum C."/>
            <person name="Ezra D."/>
            <person name="Gonzalez J."/>
            <person name="Henrissat B."/>
            <person name="Kuo A."/>
            <person name="Liang C."/>
            <person name="Lipzen A."/>
            <person name="Lutzoni F."/>
            <person name="Magnuson J."/>
            <person name="Mondo S."/>
            <person name="Nolan M."/>
            <person name="Ohm R."/>
            <person name="Pangilinan J."/>
            <person name="Park H.-J."/>
            <person name="Ramirez L."/>
            <person name="Alfaro M."/>
            <person name="Sun H."/>
            <person name="Tritt A."/>
            <person name="Yoshinaga Y."/>
            <person name="Zwiers L.-H."/>
            <person name="Turgeon B."/>
            <person name="Goodwin S."/>
            <person name="Spatafora J."/>
            <person name="Crous P."/>
            <person name="Grigoriev I."/>
        </authorList>
    </citation>
    <scope>NUCLEOTIDE SEQUENCE</scope>
    <source>
        <strain evidence="10">CBS 130266</strain>
    </source>
</reference>
<evidence type="ECO:0000259" key="9">
    <source>
        <dbReference type="SMART" id="SM00226"/>
    </source>
</evidence>
<dbReference type="EMBL" id="MU007013">
    <property type="protein sequence ID" value="KAF2435429.1"/>
    <property type="molecule type" value="Genomic_DNA"/>
</dbReference>
<dbReference type="PANTHER" id="PTHR11717:SF7">
    <property type="entry name" value="LOW MOLECULAR WEIGHT PHOSPHOTYROSINE PROTEIN PHOSPHATASE"/>
    <property type="match status" value="1"/>
</dbReference>
<name>A0A9P4NZL7_9PEZI</name>
<evidence type="ECO:0000256" key="1">
    <source>
        <dbReference type="ARBA" id="ARBA00000032"/>
    </source>
</evidence>
<dbReference type="InterPro" id="IPR017867">
    <property type="entry name" value="Tyr_phospatase_low_mol_wt"/>
</dbReference>
<evidence type="ECO:0000313" key="10">
    <source>
        <dbReference type="EMBL" id="KAF2435429.1"/>
    </source>
</evidence>
<evidence type="ECO:0000256" key="7">
    <source>
        <dbReference type="ARBA" id="ARBA00051722"/>
    </source>
</evidence>
<dbReference type="GO" id="GO:0004725">
    <property type="term" value="F:protein tyrosine phosphatase activity"/>
    <property type="evidence" value="ECO:0007669"/>
    <property type="project" value="UniProtKB-EC"/>
</dbReference>
<keyword evidence="4" id="KW-0963">Cytoplasm</keyword>
<dbReference type="InterPro" id="IPR050438">
    <property type="entry name" value="LMW_PTPase"/>
</dbReference>
<organism evidence="10 11">
    <name type="scientific">Tothia fuscella</name>
    <dbReference type="NCBI Taxonomy" id="1048955"/>
    <lineage>
        <taxon>Eukaryota</taxon>
        <taxon>Fungi</taxon>
        <taxon>Dikarya</taxon>
        <taxon>Ascomycota</taxon>
        <taxon>Pezizomycotina</taxon>
        <taxon>Dothideomycetes</taxon>
        <taxon>Pleosporomycetidae</taxon>
        <taxon>Venturiales</taxon>
        <taxon>Cylindrosympodiaceae</taxon>
        <taxon>Tothia</taxon>
    </lineage>
</organism>
<evidence type="ECO:0000256" key="2">
    <source>
        <dbReference type="ARBA" id="ARBA00004496"/>
    </source>
</evidence>
<dbReference type="OrthoDB" id="3388at2759"/>
<keyword evidence="5" id="KW-0378">Hydrolase</keyword>
<comment type="similarity">
    <text evidence="3">Belongs to the low molecular weight phosphotyrosine protein phosphatase family.</text>
</comment>
<comment type="subcellular location">
    <subcellularLocation>
        <location evidence="2">Cytoplasm</location>
    </subcellularLocation>
</comment>
<dbReference type="PANTHER" id="PTHR11717">
    <property type="entry name" value="LOW MOLECULAR WEIGHT PROTEIN TYROSINE PHOSPHATASE"/>
    <property type="match status" value="1"/>
</dbReference>
<evidence type="ECO:0000256" key="5">
    <source>
        <dbReference type="ARBA" id="ARBA00022801"/>
    </source>
</evidence>
<dbReference type="Proteomes" id="UP000800235">
    <property type="component" value="Unassembled WGS sequence"/>
</dbReference>
<feature type="domain" description="Phosphotyrosine protein phosphatase I" evidence="9">
    <location>
        <begin position="14"/>
        <end position="172"/>
    </location>
</feature>
<dbReference type="SUPFAM" id="SSF52788">
    <property type="entry name" value="Phosphotyrosine protein phosphatases I"/>
    <property type="match status" value="1"/>
</dbReference>
<comment type="caution">
    <text evidence="10">The sequence shown here is derived from an EMBL/GenBank/DDBJ whole genome shotgun (WGS) entry which is preliminary data.</text>
</comment>
<sequence length="181" mass="20090">MASSESEIKEVKPISILFVCLGNICRSPMAEGVFRDVVGHPKNSAFAEIDSAGTGAYHTGSAPDPRTTKTLKANGVLGYKHQARKVQPQDFETFDWIFAMDEDNLHNLKNLRDRAHKTKGKGEGRTEANMCLFGDFGGKKGEEVIDPYYGADDGFDVAYEQMQRFTRGFLGHLKIEPAKKE</sequence>
<evidence type="ECO:0000256" key="3">
    <source>
        <dbReference type="ARBA" id="ARBA00011063"/>
    </source>
</evidence>
<keyword evidence="11" id="KW-1185">Reference proteome</keyword>
<dbReference type="GO" id="GO:0005737">
    <property type="term" value="C:cytoplasm"/>
    <property type="evidence" value="ECO:0007669"/>
    <property type="project" value="UniProtKB-SubCell"/>
</dbReference>
<dbReference type="GO" id="GO:0003993">
    <property type="term" value="F:acid phosphatase activity"/>
    <property type="evidence" value="ECO:0007669"/>
    <property type="project" value="UniProtKB-EC"/>
</dbReference>
<dbReference type="Pfam" id="PF01451">
    <property type="entry name" value="LMWPc"/>
    <property type="match status" value="1"/>
</dbReference>
<gene>
    <name evidence="10" type="ORF">EJ08DRAFT_645720</name>
</gene>
<evidence type="ECO:0000256" key="4">
    <source>
        <dbReference type="ARBA" id="ARBA00022490"/>
    </source>
</evidence>
<protein>
    <submittedName>
        <fullName evidence="10">Low molecular weight phosphotyrosine protein phosphatase-like protein</fullName>
    </submittedName>
</protein>
<dbReference type="Gene3D" id="3.40.50.2300">
    <property type="match status" value="1"/>
</dbReference>
<comment type="catalytic activity">
    <reaction evidence="1">
        <text>a phosphate monoester + H2O = an alcohol + phosphate</text>
        <dbReference type="Rhea" id="RHEA:15017"/>
        <dbReference type="ChEBI" id="CHEBI:15377"/>
        <dbReference type="ChEBI" id="CHEBI:30879"/>
        <dbReference type="ChEBI" id="CHEBI:43474"/>
        <dbReference type="ChEBI" id="CHEBI:67140"/>
        <dbReference type="EC" id="3.1.3.2"/>
    </reaction>
</comment>
<keyword evidence="6" id="KW-0904">Protein phosphatase</keyword>
<dbReference type="InterPro" id="IPR036196">
    <property type="entry name" value="Ptyr_pPase_sf"/>
</dbReference>
<dbReference type="InterPro" id="IPR023485">
    <property type="entry name" value="Ptyr_pPase"/>
</dbReference>
<dbReference type="AlphaFoldDB" id="A0A9P4NZL7"/>
<feature type="active site" evidence="8">
    <location>
        <position position="26"/>
    </location>
</feature>
<feature type="active site" description="Nucleophile" evidence="8">
    <location>
        <position position="20"/>
    </location>
</feature>
<dbReference type="PRINTS" id="PR00719">
    <property type="entry name" value="LMWPTPASE"/>
</dbReference>
<dbReference type="FunFam" id="3.40.50.2300:FF:000105">
    <property type="entry name" value="Low molecular weight phosphotyrosine protein"/>
    <property type="match status" value="1"/>
</dbReference>
<dbReference type="CDD" id="cd16343">
    <property type="entry name" value="LMWPTP"/>
    <property type="match status" value="1"/>
</dbReference>
<feature type="active site" description="Proton donor" evidence="8">
    <location>
        <position position="146"/>
    </location>
</feature>
<evidence type="ECO:0000256" key="6">
    <source>
        <dbReference type="ARBA" id="ARBA00022912"/>
    </source>
</evidence>
<evidence type="ECO:0000313" key="11">
    <source>
        <dbReference type="Proteomes" id="UP000800235"/>
    </source>
</evidence>
<accession>A0A9P4NZL7</accession>
<comment type="catalytic activity">
    <reaction evidence="7">
        <text>O-phospho-L-tyrosyl-[protein] + H2O = L-tyrosyl-[protein] + phosphate</text>
        <dbReference type="Rhea" id="RHEA:10684"/>
        <dbReference type="Rhea" id="RHEA-COMP:10136"/>
        <dbReference type="Rhea" id="RHEA-COMP:20101"/>
        <dbReference type="ChEBI" id="CHEBI:15377"/>
        <dbReference type="ChEBI" id="CHEBI:43474"/>
        <dbReference type="ChEBI" id="CHEBI:46858"/>
        <dbReference type="ChEBI" id="CHEBI:61978"/>
        <dbReference type="EC" id="3.1.3.48"/>
    </reaction>
</comment>
<proteinExistence type="inferred from homology"/>
<dbReference type="SMART" id="SM00226">
    <property type="entry name" value="LMWPc"/>
    <property type="match status" value="1"/>
</dbReference>
<evidence type="ECO:0000256" key="8">
    <source>
        <dbReference type="PIRSR" id="PIRSR617867-1"/>
    </source>
</evidence>